<evidence type="ECO:0000313" key="2">
    <source>
        <dbReference type="Proteomes" id="UP001458880"/>
    </source>
</evidence>
<dbReference type="AlphaFoldDB" id="A0AAW1KGD4"/>
<dbReference type="Proteomes" id="UP001458880">
    <property type="component" value="Unassembled WGS sequence"/>
</dbReference>
<sequence length="66" mass="7506">MPWLLLRRFIGTEEKQHSTNFSTNVCLYSEVTKSTPIYGNNTKVCNSVLAKLILICAQEDKEVSQN</sequence>
<keyword evidence="2" id="KW-1185">Reference proteome</keyword>
<protein>
    <submittedName>
        <fullName evidence="1">Uncharacterized protein</fullName>
    </submittedName>
</protein>
<reference evidence="1 2" key="1">
    <citation type="journal article" date="2024" name="BMC Genomics">
        <title>De novo assembly and annotation of Popillia japonica's genome with initial clues to its potential as an invasive pest.</title>
        <authorList>
            <person name="Cucini C."/>
            <person name="Boschi S."/>
            <person name="Funari R."/>
            <person name="Cardaioli E."/>
            <person name="Iannotti N."/>
            <person name="Marturano G."/>
            <person name="Paoli F."/>
            <person name="Bruttini M."/>
            <person name="Carapelli A."/>
            <person name="Frati F."/>
            <person name="Nardi F."/>
        </authorList>
    </citation>
    <scope>NUCLEOTIDE SEQUENCE [LARGE SCALE GENOMIC DNA]</scope>
    <source>
        <strain evidence="1">DMR45628</strain>
    </source>
</reference>
<dbReference type="EMBL" id="JASPKY010000251">
    <property type="protein sequence ID" value="KAK9716854.1"/>
    <property type="molecule type" value="Genomic_DNA"/>
</dbReference>
<comment type="caution">
    <text evidence="1">The sequence shown here is derived from an EMBL/GenBank/DDBJ whole genome shotgun (WGS) entry which is preliminary data.</text>
</comment>
<gene>
    <name evidence="1" type="ORF">QE152_g24472</name>
</gene>
<accession>A0AAW1KGD4</accession>
<evidence type="ECO:0000313" key="1">
    <source>
        <dbReference type="EMBL" id="KAK9716854.1"/>
    </source>
</evidence>
<proteinExistence type="predicted"/>
<name>A0AAW1KGD4_POPJA</name>
<organism evidence="1 2">
    <name type="scientific">Popillia japonica</name>
    <name type="common">Japanese beetle</name>
    <dbReference type="NCBI Taxonomy" id="7064"/>
    <lineage>
        <taxon>Eukaryota</taxon>
        <taxon>Metazoa</taxon>
        <taxon>Ecdysozoa</taxon>
        <taxon>Arthropoda</taxon>
        <taxon>Hexapoda</taxon>
        <taxon>Insecta</taxon>
        <taxon>Pterygota</taxon>
        <taxon>Neoptera</taxon>
        <taxon>Endopterygota</taxon>
        <taxon>Coleoptera</taxon>
        <taxon>Polyphaga</taxon>
        <taxon>Scarabaeiformia</taxon>
        <taxon>Scarabaeidae</taxon>
        <taxon>Rutelinae</taxon>
        <taxon>Popillia</taxon>
    </lineage>
</organism>